<dbReference type="KEGG" id="ifn:GM661_00520"/>
<name>A0A8A7KCE5_9FIRM</name>
<gene>
    <name evidence="1" type="ORF">GM661_00520</name>
</gene>
<protein>
    <submittedName>
        <fullName evidence="1">Uncharacterized protein</fullName>
    </submittedName>
</protein>
<evidence type="ECO:0000313" key="2">
    <source>
        <dbReference type="Proteomes" id="UP000665020"/>
    </source>
</evidence>
<organism evidence="1 2">
    <name type="scientific">Iocasia fonsfrigidae</name>
    <dbReference type="NCBI Taxonomy" id="2682810"/>
    <lineage>
        <taxon>Bacteria</taxon>
        <taxon>Bacillati</taxon>
        <taxon>Bacillota</taxon>
        <taxon>Clostridia</taxon>
        <taxon>Halanaerobiales</taxon>
        <taxon>Halanaerobiaceae</taxon>
        <taxon>Iocasia</taxon>
    </lineage>
</organism>
<dbReference type="Proteomes" id="UP000665020">
    <property type="component" value="Chromosome"/>
</dbReference>
<dbReference type="AlphaFoldDB" id="A0A8A7KCE5"/>
<dbReference type="RefSeq" id="WP_230868275.1">
    <property type="nucleotide sequence ID" value="NZ_CP046640.1"/>
</dbReference>
<keyword evidence="2" id="KW-1185">Reference proteome</keyword>
<sequence>MGVKVKEEFNYIPEIAKAIEYLGSHHLEIGIFGEDDSHILMIARVHEFGVEIEVTEKMRNYLHAIGFHLRNDTDKITIPERSFMRAGFDTKKKDFQKTGEEIVYKVIGLKITPKAGLDILGNYIVTQLQEYLTKISRPPNHPFTAQQKGSSNPLIDEGRLKQAITYKIRG</sequence>
<accession>A0A8A7KCE5</accession>
<reference evidence="1" key="1">
    <citation type="submission" date="2019-12" db="EMBL/GenBank/DDBJ databases">
        <authorList>
            <person name="zhang j."/>
            <person name="sun C.M."/>
        </authorList>
    </citation>
    <scope>NUCLEOTIDE SEQUENCE</scope>
    <source>
        <strain evidence="1">NS-1</strain>
    </source>
</reference>
<proteinExistence type="predicted"/>
<evidence type="ECO:0000313" key="1">
    <source>
        <dbReference type="EMBL" id="QTL96557.1"/>
    </source>
</evidence>
<dbReference type="EMBL" id="CP046640">
    <property type="protein sequence ID" value="QTL96557.1"/>
    <property type="molecule type" value="Genomic_DNA"/>
</dbReference>